<evidence type="ECO:0000313" key="3">
    <source>
        <dbReference type="Proteomes" id="UP000076532"/>
    </source>
</evidence>
<sequence>MSLSGGMLGSSEYSLRASGLLLRAGVTIWARFCSAAAILRLLWMFQVMVGFLVDKEVMEATEVVVGASLIIPVSESVGAGSVEENIDGEQCEATAGLPFAARFLRFRSQLLNSC</sequence>
<organism evidence="2 3">
    <name type="scientific">Athelia psychrophila</name>
    <dbReference type="NCBI Taxonomy" id="1759441"/>
    <lineage>
        <taxon>Eukaryota</taxon>
        <taxon>Fungi</taxon>
        <taxon>Dikarya</taxon>
        <taxon>Basidiomycota</taxon>
        <taxon>Agaricomycotina</taxon>
        <taxon>Agaricomycetes</taxon>
        <taxon>Agaricomycetidae</taxon>
        <taxon>Atheliales</taxon>
        <taxon>Atheliaceae</taxon>
        <taxon>Athelia</taxon>
    </lineage>
</organism>
<dbReference type="EMBL" id="KV417555">
    <property type="protein sequence ID" value="KZP20373.1"/>
    <property type="molecule type" value="Genomic_DNA"/>
</dbReference>
<keyword evidence="3" id="KW-1185">Reference proteome</keyword>
<proteinExistence type="predicted"/>
<name>A0A166J142_9AGAM</name>
<accession>A0A166J142</accession>
<reference evidence="2 3" key="1">
    <citation type="journal article" date="2016" name="Mol. Biol. Evol.">
        <title>Comparative Genomics of Early-Diverging Mushroom-Forming Fungi Provides Insights into the Origins of Lignocellulose Decay Capabilities.</title>
        <authorList>
            <person name="Nagy L.G."/>
            <person name="Riley R."/>
            <person name="Tritt A."/>
            <person name="Adam C."/>
            <person name="Daum C."/>
            <person name="Floudas D."/>
            <person name="Sun H."/>
            <person name="Yadav J.S."/>
            <person name="Pangilinan J."/>
            <person name="Larsson K.H."/>
            <person name="Matsuura K."/>
            <person name="Barry K."/>
            <person name="Labutti K."/>
            <person name="Kuo R."/>
            <person name="Ohm R.A."/>
            <person name="Bhattacharya S.S."/>
            <person name="Shirouzu T."/>
            <person name="Yoshinaga Y."/>
            <person name="Martin F.M."/>
            <person name="Grigoriev I.V."/>
            <person name="Hibbett D.S."/>
        </authorList>
    </citation>
    <scope>NUCLEOTIDE SEQUENCE [LARGE SCALE GENOMIC DNA]</scope>
    <source>
        <strain evidence="2 3">CBS 109695</strain>
    </source>
</reference>
<evidence type="ECO:0000313" key="2">
    <source>
        <dbReference type="EMBL" id="KZP20373.1"/>
    </source>
</evidence>
<keyword evidence="1" id="KW-0812">Transmembrane</keyword>
<gene>
    <name evidence="2" type="ORF">FIBSPDRAFT_891908</name>
</gene>
<dbReference type="AlphaFoldDB" id="A0A166J142"/>
<evidence type="ECO:0000256" key="1">
    <source>
        <dbReference type="SAM" id="Phobius"/>
    </source>
</evidence>
<feature type="transmembrane region" description="Helical" evidence="1">
    <location>
        <begin position="20"/>
        <end position="43"/>
    </location>
</feature>
<protein>
    <submittedName>
        <fullName evidence="2">Uncharacterized protein</fullName>
    </submittedName>
</protein>
<keyword evidence="1" id="KW-0472">Membrane</keyword>
<dbReference type="Proteomes" id="UP000076532">
    <property type="component" value="Unassembled WGS sequence"/>
</dbReference>
<keyword evidence="1" id="KW-1133">Transmembrane helix</keyword>